<evidence type="ECO:0000313" key="2">
    <source>
        <dbReference type="Proteomes" id="UP000250235"/>
    </source>
</evidence>
<proteinExistence type="predicted"/>
<dbReference type="Proteomes" id="UP000250235">
    <property type="component" value="Unassembled WGS sequence"/>
</dbReference>
<organism evidence="1 2">
    <name type="scientific">Dorcoceras hygrometricum</name>
    <dbReference type="NCBI Taxonomy" id="472368"/>
    <lineage>
        <taxon>Eukaryota</taxon>
        <taxon>Viridiplantae</taxon>
        <taxon>Streptophyta</taxon>
        <taxon>Embryophyta</taxon>
        <taxon>Tracheophyta</taxon>
        <taxon>Spermatophyta</taxon>
        <taxon>Magnoliopsida</taxon>
        <taxon>eudicotyledons</taxon>
        <taxon>Gunneridae</taxon>
        <taxon>Pentapetalae</taxon>
        <taxon>asterids</taxon>
        <taxon>lamiids</taxon>
        <taxon>Lamiales</taxon>
        <taxon>Gesneriaceae</taxon>
        <taxon>Didymocarpoideae</taxon>
        <taxon>Trichosporeae</taxon>
        <taxon>Loxocarpinae</taxon>
        <taxon>Dorcoceras</taxon>
    </lineage>
</organism>
<dbReference type="AlphaFoldDB" id="A0A2Z7BZW9"/>
<sequence length="196" mass="22514">MIEDVVSFFHSFNLSRLAVFGSAKDIVAKEEQMLAWAETNSLETAVQRRMYNIAKYREMILRKFLEARRQNLKAGQPTTAIDLQIIALLSDDHLLALETLQTQMRIHELKWERICSSRLFEGENRDRDAVIARSNTNNSMEKWQQRGVRDPEPAAWSSEVALPVCKFKIPDHLELVKILTDSSSISLISIQLSQDP</sequence>
<dbReference type="EMBL" id="KV002639">
    <property type="protein sequence ID" value="KZV37565.1"/>
    <property type="molecule type" value="Genomic_DNA"/>
</dbReference>
<keyword evidence="2" id="KW-1185">Reference proteome</keyword>
<reference evidence="1 2" key="1">
    <citation type="journal article" date="2015" name="Proc. Natl. Acad. Sci. U.S.A.">
        <title>The resurrection genome of Boea hygrometrica: A blueprint for survival of dehydration.</title>
        <authorList>
            <person name="Xiao L."/>
            <person name="Yang G."/>
            <person name="Zhang L."/>
            <person name="Yang X."/>
            <person name="Zhao S."/>
            <person name="Ji Z."/>
            <person name="Zhou Q."/>
            <person name="Hu M."/>
            <person name="Wang Y."/>
            <person name="Chen M."/>
            <person name="Xu Y."/>
            <person name="Jin H."/>
            <person name="Xiao X."/>
            <person name="Hu G."/>
            <person name="Bao F."/>
            <person name="Hu Y."/>
            <person name="Wan P."/>
            <person name="Li L."/>
            <person name="Deng X."/>
            <person name="Kuang T."/>
            <person name="Xiang C."/>
            <person name="Zhu J.K."/>
            <person name="Oliver M.J."/>
            <person name="He Y."/>
        </authorList>
    </citation>
    <scope>NUCLEOTIDE SEQUENCE [LARGE SCALE GENOMIC DNA]</scope>
    <source>
        <strain evidence="2">cv. XS01</strain>
    </source>
</reference>
<accession>A0A2Z7BZW9</accession>
<gene>
    <name evidence="1" type="ORF">F511_12310</name>
</gene>
<evidence type="ECO:0000313" key="1">
    <source>
        <dbReference type="EMBL" id="KZV37565.1"/>
    </source>
</evidence>
<protein>
    <submittedName>
        <fullName evidence="1">Sec23/Sec24 protein transport family protein</fullName>
    </submittedName>
</protein>
<name>A0A2Z7BZW9_9LAMI</name>